<evidence type="ECO:0000313" key="2">
    <source>
        <dbReference type="Proteomes" id="UP000318815"/>
    </source>
</evidence>
<accession>A0A5C6LPX5</accession>
<dbReference type="EMBL" id="VOHS01000018">
    <property type="protein sequence ID" value="TWV99202.1"/>
    <property type="molecule type" value="Genomic_DNA"/>
</dbReference>
<proteinExistence type="predicted"/>
<comment type="caution">
    <text evidence="1">The sequence shown here is derived from an EMBL/GenBank/DDBJ whole genome shotgun (WGS) entry which is preliminary data.</text>
</comment>
<dbReference type="AlphaFoldDB" id="A0A5C6LPX5"/>
<gene>
    <name evidence="1" type="ORF">FEF09_18215</name>
</gene>
<protein>
    <submittedName>
        <fullName evidence="1">Uncharacterized protein</fullName>
    </submittedName>
</protein>
<evidence type="ECO:0000313" key="1">
    <source>
        <dbReference type="EMBL" id="TWV99202.1"/>
    </source>
</evidence>
<dbReference type="Proteomes" id="UP000318815">
    <property type="component" value="Unassembled WGS sequence"/>
</dbReference>
<name>A0A5C6LPX5_9BACT</name>
<dbReference type="OrthoDB" id="5431593at2"/>
<reference evidence="1 2" key="1">
    <citation type="submission" date="2019-08" db="EMBL/GenBank/DDBJ databases">
        <title>Whole genome sequencing of chitin degrading bacteria Chitinophaga pinensis YS16.</title>
        <authorList>
            <person name="Singh R.P."/>
            <person name="Manchanda G."/>
            <person name="Maurya I.K."/>
            <person name="Joshi N.K."/>
            <person name="Srivastava A.K."/>
        </authorList>
    </citation>
    <scope>NUCLEOTIDE SEQUENCE [LARGE SCALE GENOMIC DNA]</scope>
    <source>
        <strain evidence="1 2">YS-16</strain>
    </source>
</reference>
<dbReference type="RefSeq" id="WP_146306437.1">
    <property type="nucleotide sequence ID" value="NZ_VOHS01000018.1"/>
</dbReference>
<sequence>MKKEGCKVYVYTTSLRSPMYIRCLFLSYGIWLDKVINKTVHDRILGKQGQQVSKLPVAFSIDLHVDDSAGVALEGQQYNFATVIVGGEDSWAEKVMETIRNSML</sequence>
<keyword evidence="2" id="KW-1185">Reference proteome</keyword>
<organism evidence="1 2">
    <name type="scientific">Chitinophaga pinensis</name>
    <dbReference type="NCBI Taxonomy" id="79329"/>
    <lineage>
        <taxon>Bacteria</taxon>
        <taxon>Pseudomonadati</taxon>
        <taxon>Bacteroidota</taxon>
        <taxon>Chitinophagia</taxon>
        <taxon>Chitinophagales</taxon>
        <taxon>Chitinophagaceae</taxon>
        <taxon>Chitinophaga</taxon>
    </lineage>
</organism>